<dbReference type="GO" id="GO:0051287">
    <property type="term" value="F:NAD binding"/>
    <property type="evidence" value="ECO:0007669"/>
    <property type="project" value="InterPro"/>
</dbReference>
<feature type="domain" description="Opine dehydrogenase" evidence="3">
    <location>
        <begin position="190"/>
        <end position="332"/>
    </location>
</feature>
<feature type="domain" description="Glycerol-3-phosphate dehydrogenase NAD-dependent N-terminal" evidence="2">
    <location>
        <begin position="3"/>
        <end position="107"/>
    </location>
</feature>
<dbReference type="AlphaFoldDB" id="A0A6S7F2E0"/>
<dbReference type="PANTHER" id="PTHR38015:SF1">
    <property type="entry name" value="OPINE DEHYDROGENASE DOMAIN-CONTAINING PROTEIN"/>
    <property type="match status" value="1"/>
</dbReference>
<dbReference type="InterPro" id="IPR036291">
    <property type="entry name" value="NAD(P)-bd_dom_sf"/>
</dbReference>
<dbReference type="EC" id="1.5.1.28" evidence="4"/>
<gene>
    <name evidence="4" type="primary">odh</name>
    <name evidence="4" type="ORF">LMG26858_06162</name>
</gene>
<dbReference type="PANTHER" id="PTHR38015">
    <property type="entry name" value="BLR6086 PROTEIN"/>
    <property type="match status" value="1"/>
</dbReference>
<reference evidence="4 5" key="1">
    <citation type="submission" date="2020-04" db="EMBL/GenBank/DDBJ databases">
        <authorList>
            <person name="De Canck E."/>
        </authorList>
    </citation>
    <scope>NUCLEOTIDE SEQUENCE [LARGE SCALE GENOMIC DNA]</scope>
    <source>
        <strain evidence="4 5">LMG 26858</strain>
    </source>
</reference>
<keyword evidence="5" id="KW-1185">Reference proteome</keyword>
<sequence>MRISVIGGGHGCYAAAADLFEKGHQVRWWRRDWAAFQGLRDAGALTVTDYRGTRRIPLGDGPQQLQLVRDLAAAVDQAELLVIPLPSTTHDALAQALAPLLRDGQVVFLPPGTFGCYVFARAMKDAGNAADTAFAETGTLPYLARKHGEKVVISGYATRLPTGVFPRRLSRHALAVVGQAYPSIEAIEDGLSGALMNAGPIIHPPLIMMNAGPLEHFDKWDIHNEGTQASIRRVTDALDAERIAIRVALGYAAPHFPLSDHYAAEGEEWMYGRGAHGRLTDSGDWREDIDLHSHRYMLEDTRLGLSFLVSAGRWAGVPTPVAQGLLSLASAVTGRDLYAEGRTLESLGLDRLSRDAMRMLLAEGCQDQGAKP</sequence>
<dbReference type="EMBL" id="CADILG010000099">
    <property type="protein sequence ID" value="CAB3928164.1"/>
    <property type="molecule type" value="Genomic_DNA"/>
</dbReference>
<dbReference type="InterPro" id="IPR051729">
    <property type="entry name" value="Opine/Lysopine_DH"/>
</dbReference>
<dbReference type="InterPro" id="IPR008927">
    <property type="entry name" value="6-PGluconate_DH-like_C_sf"/>
</dbReference>
<evidence type="ECO:0000256" key="1">
    <source>
        <dbReference type="ARBA" id="ARBA00023002"/>
    </source>
</evidence>
<dbReference type="SUPFAM" id="SSF48179">
    <property type="entry name" value="6-phosphogluconate dehydrogenase C-terminal domain-like"/>
    <property type="match status" value="1"/>
</dbReference>
<dbReference type="RefSeq" id="WP_175211603.1">
    <property type="nucleotide sequence ID" value="NZ_CADILG010000099.1"/>
</dbReference>
<dbReference type="Pfam" id="PF02317">
    <property type="entry name" value="Octopine_DH"/>
    <property type="match status" value="1"/>
</dbReference>
<dbReference type="InterPro" id="IPR013328">
    <property type="entry name" value="6PGD_dom2"/>
</dbReference>
<dbReference type="Proteomes" id="UP000494117">
    <property type="component" value="Unassembled WGS sequence"/>
</dbReference>
<protein>
    <submittedName>
        <fullName evidence="4">Opine dehydrogenase</fullName>
        <ecNumber evidence="4">1.5.1.28</ecNumber>
    </submittedName>
</protein>
<organism evidence="4 5">
    <name type="scientific">Achromobacter anxifer</name>
    <dbReference type="NCBI Taxonomy" id="1287737"/>
    <lineage>
        <taxon>Bacteria</taxon>
        <taxon>Pseudomonadati</taxon>
        <taxon>Pseudomonadota</taxon>
        <taxon>Betaproteobacteria</taxon>
        <taxon>Burkholderiales</taxon>
        <taxon>Alcaligenaceae</taxon>
        <taxon>Achromobacter</taxon>
    </lineage>
</organism>
<proteinExistence type="predicted"/>
<accession>A0A6S7F2E0</accession>
<dbReference type="InterPro" id="IPR003421">
    <property type="entry name" value="Opine_DH"/>
</dbReference>
<dbReference type="SUPFAM" id="SSF51735">
    <property type="entry name" value="NAD(P)-binding Rossmann-fold domains"/>
    <property type="match status" value="1"/>
</dbReference>
<dbReference type="Pfam" id="PF01210">
    <property type="entry name" value="NAD_Gly3P_dh_N"/>
    <property type="match status" value="1"/>
</dbReference>
<dbReference type="Gene3D" id="3.40.50.720">
    <property type="entry name" value="NAD(P)-binding Rossmann-like Domain"/>
    <property type="match status" value="1"/>
</dbReference>
<evidence type="ECO:0000313" key="4">
    <source>
        <dbReference type="EMBL" id="CAB3928164.1"/>
    </source>
</evidence>
<dbReference type="GO" id="GO:0047129">
    <property type="term" value="F:opine dehydrogenase activity"/>
    <property type="evidence" value="ECO:0007669"/>
    <property type="project" value="UniProtKB-EC"/>
</dbReference>
<keyword evidence="1 4" id="KW-0560">Oxidoreductase</keyword>
<dbReference type="GO" id="GO:0016616">
    <property type="term" value="F:oxidoreductase activity, acting on the CH-OH group of donors, NAD or NADP as acceptor"/>
    <property type="evidence" value="ECO:0007669"/>
    <property type="project" value="InterPro"/>
</dbReference>
<dbReference type="InterPro" id="IPR011128">
    <property type="entry name" value="G3P_DH_NAD-dep_N"/>
</dbReference>
<evidence type="ECO:0000313" key="5">
    <source>
        <dbReference type="Proteomes" id="UP000494117"/>
    </source>
</evidence>
<dbReference type="Gene3D" id="1.10.1040.10">
    <property type="entry name" value="N-(1-d-carboxylethyl)-l-norvaline Dehydrogenase, domain 2"/>
    <property type="match status" value="1"/>
</dbReference>
<name>A0A6S7F2E0_9BURK</name>
<evidence type="ECO:0000259" key="3">
    <source>
        <dbReference type="Pfam" id="PF02317"/>
    </source>
</evidence>
<evidence type="ECO:0000259" key="2">
    <source>
        <dbReference type="Pfam" id="PF01210"/>
    </source>
</evidence>
<dbReference type="GO" id="GO:0046168">
    <property type="term" value="P:glycerol-3-phosphate catabolic process"/>
    <property type="evidence" value="ECO:0007669"/>
    <property type="project" value="InterPro"/>
</dbReference>